<dbReference type="GO" id="GO:0032259">
    <property type="term" value="P:methylation"/>
    <property type="evidence" value="ECO:0007669"/>
    <property type="project" value="UniProtKB-KW"/>
</dbReference>
<reference evidence="4" key="1">
    <citation type="submission" date="2020-10" db="EMBL/GenBank/DDBJ databases">
        <authorList>
            <person name="Gilroy R."/>
        </authorList>
    </citation>
    <scope>NUCLEOTIDE SEQUENCE</scope>
    <source>
        <strain evidence="4">ChiBcec16-1751</strain>
    </source>
</reference>
<dbReference type="InterPro" id="IPR029063">
    <property type="entry name" value="SAM-dependent_MTases_sf"/>
</dbReference>
<keyword evidence="2" id="KW-0808">Transferase</keyword>
<dbReference type="Proteomes" id="UP000886741">
    <property type="component" value="Unassembled WGS sequence"/>
</dbReference>
<dbReference type="InterPro" id="IPR041698">
    <property type="entry name" value="Methyltransf_25"/>
</dbReference>
<evidence type="ECO:0000256" key="2">
    <source>
        <dbReference type="ARBA" id="ARBA00022679"/>
    </source>
</evidence>
<evidence type="ECO:0000259" key="3">
    <source>
        <dbReference type="Pfam" id="PF13649"/>
    </source>
</evidence>
<dbReference type="SUPFAM" id="SSF53335">
    <property type="entry name" value="S-adenosyl-L-methionine-dependent methyltransferases"/>
    <property type="match status" value="1"/>
</dbReference>
<keyword evidence="1 4" id="KW-0489">Methyltransferase</keyword>
<gene>
    <name evidence="4" type="ORF">IAA83_10830</name>
</gene>
<feature type="domain" description="Methyltransferase" evidence="3">
    <location>
        <begin position="41"/>
        <end position="137"/>
    </location>
</feature>
<dbReference type="Pfam" id="PF13649">
    <property type="entry name" value="Methyltransf_25"/>
    <property type="match status" value="1"/>
</dbReference>
<dbReference type="CDD" id="cd02440">
    <property type="entry name" value="AdoMet_MTases"/>
    <property type="match status" value="1"/>
</dbReference>
<comment type="caution">
    <text evidence="4">The sequence shown here is derived from an EMBL/GenBank/DDBJ whole genome shotgun (WGS) entry which is preliminary data.</text>
</comment>
<dbReference type="GO" id="GO:0008168">
    <property type="term" value="F:methyltransferase activity"/>
    <property type="evidence" value="ECO:0007669"/>
    <property type="project" value="UniProtKB-KW"/>
</dbReference>
<reference evidence="4" key="2">
    <citation type="journal article" date="2021" name="PeerJ">
        <title>Extensive microbial diversity within the chicken gut microbiome revealed by metagenomics and culture.</title>
        <authorList>
            <person name="Gilroy R."/>
            <person name="Ravi A."/>
            <person name="Getino M."/>
            <person name="Pursley I."/>
            <person name="Horton D.L."/>
            <person name="Alikhan N.F."/>
            <person name="Baker D."/>
            <person name="Gharbi K."/>
            <person name="Hall N."/>
            <person name="Watson M."/>
            <person name="Adriaenssens E.M."/>
            <person name="Foster-Nyarko E."/>
            <person name="Jarju S."/>
            <person name="Secka A."/>
            <person name="Antonio M."/>
            <person name="Oren A."/>
            <person name="Chaudhuri R.R."/>
            <person name="La Ragione R."/>
            <person name="Hildebrand F."/>
            <person name="Pallen M.J."/>
        </authorList>
    </citation>
    <scope>NUCLEOTIDE SEQUENCE</scope>
    <source>
        <strain evidence="4">ChiBcec16-1751</strain>
    </source>
</reference>
<sequence>MSAYEALAFSYDGLTQDIAYEETLNFVESVLQRLGKSPKTVLDLACGTGSLSVLLARKGYAVLGVDLSEDMLTVAYDKALELEGERPLFICQPMQELELPQPVELAVCCLDSLNYVTDPADVRETFRRVYDHLTPGGVFLFDINSAYKLRGLDGQVFLDENDDSYCVWRAEFDEGENLCYYGIDLFQRDGDVWRRSFEEHAEYAYTTEELTQWLLEAGFGLVLPMGDRRLTPPRPEEQRIYFAAVKEEP</sequence>
<dbReference type="Gene3D" id="3.40.50.150">
    <property type="entry name" value="Vaccinia Virus protein VP39"/>
    <property type="match status" value="1"/>
</dbReference>
<protein>
    <submittedName>
        <fullName evidence="4">Class I SAM-dependent methyltransferase</fullName>
    </submittedName>
</protein>
<evidence type="ECO:0000256" key="1">
    <source>
        <dbReference type="ARBA" id="ARBA00022603"/>
    </source>
</evidence>
<accession>A0A9D1JU71</accession>
<name>A0A9D1JU71_9FIRM</name>
<dbReference type="AlphaFoldDB" id="A0A9D1JU71"/>
<dbReference type="Gene3D" id="2.20.25.110">
    <property type="entry name" value="S-adenosyl-L-methionine-dependent methyltransferases"/>
    <property type="match status" value="1"/>
</dbReference>
<organism evidence="4 5">
    <name type="scientific">Candidatus Avoscillospira avistercoris</name>
    <dbReference type="NCBI Taxonomy" id="2840707"/>
    <lineage>
        <taxon>Bacteria</taxon>
        <taxon>Bacillati</taxon>
        <taxon>Bacillota</taxon>
        <taxon>Clostridia</taxon>
        <taxon>Eubacteriales</taxon>
        <taxon>Oscillospiraceae</taxon>
        <taxon>Oscillospiraceae incertae sedis</taxon>
        <taxon>Candidatus Avoscillospira</taxon>
    </lineage>
</organism>
<proteinExistence type="predicted"/>
<dbReference type="PANTHER" id="PTHR43861">
    <property type="entry name" value="TRANS-ACONITATE 2-METHYLTRANSFERASE-RELATED"/>
    <property type="match status" value="1"/>
</dbReference>
<evidence type="ECO:0000313" key="5">
    <source>
        <dbReference type="Proteomes" id="UP000886741"/>
    </source>
</evidence>
<evidence type="ECO:0000313" key="4">
    <source>
        <dbReference type="EMBL" id="HIS65842.1"/>
    </source>
</evidence>
<dbReference type="PANTHER" id="PTHR43861:SF1">
    <property type="entry name" value="TRANS-ACONITATE 2-METHYLTRANSFERASE"/>
    <property type="match status" value="1"/>
</dbReference>
<dbReference type="EMBL" id="DVJJ01000167">
    <property type="protein sequence ID" value="HIS65842.1"/>
    <property type="molecule type" value="Genomic_DNA"/>
</dbReference>